<name>A0A1V4KJK9_PATFA</name>
<evidence type="ECO:0000313" key="2">
    <source>
        <dbReference type="Proteomes" id="UP000190648"/>
    </source>
</evidence>
<dbReference type="AlphaFoldDB" id="A0A1V4KJK9"/>
<proteinExistence type="predicted"/>
<sequence length="66" mass="7530">MRCRFLPLKKTFKSPTVTEVLPGQEWTTELSHIDLNAESWLEDGEFQIDGGTGFQLWVLPIGRPVL</sequence>
<comment type="caution">
    <text evidence="1">The sequence shown here is derived from an EMBL/GenBank/DDBJ whole genome shotgun (WGS) entry which is preliminary data.</text>
</comment>
<dbReference type="Proteomes" id="UP000190648">
    <property type="component" value="Unassembled WGS sequence"/>
</dbReference>
<keyword evidence="2" id="KW-1185">Reference proteome</keyword>
<evidence type="ECO:0000313" key="1">
    <source>
        <dbReference type="EMBL" id="OPJ84017.1"/>
    </source>
</evidence>
<organism evidence="1 2">
    <name type="scientific">Patagioenas fasciata monilis</name>
    <dbReference type="NCBI Taxonomy" id="372326"/>
    <lineage>
        <taxon>Eukaryota</taxon>
        <taxon>Metazoa</taxon>
        <taxon>Chordata</taxon>
        <taxon>Craniata</taxon>
        <taxon>Vertebrata</taxon>
        <taxon>Euteleostomi</taxon>
        <taxon>Archelosauria</taxon>
        <taxon>Archosauria</taxon>
        <taxon>Dinosauria</taxon>
        <taxon>Saurischia</taxon>
        <taxon>Theropoda</taxon>
        <taxon>Coelurosauria</taxon>
        <taxon>Aves</taxon>
        <taxon>Neognathae</taxon>
        <taxon>Neoaves</taxon>
        <taxon>Columbimorphae</taxon>
        <taxon>Columbiformes</taxon>
        <taxon>Columbidae</taxon>
        <taxon>Patagioenas</taxon>
    </lineage>
</organism>
<protein>
    <submittedName>
        <fullName evidence="1">Uncharacterized protein</fullName>
    </submittedName>
</protein>
<gene>
    <name evidence="1" type="ORF">AV530_004680</name>
</gene>
<dbReference type="EMBL" id="LSYS01003090">
    <property type="protein sequence ID" value="OPJ84017.1"/>
    <property type="molecule type" value="Genomic_DNA"/>
</dbReference>
<reference evidence="1 2" key="1">
    <citation type="submission" date="2016-02" db="EMBL/GenBank/DDBJ databases">
        <title>Band-tailed pigeon sequencing and assembly.</title>
        <authorList>
            <person name="Soares A.E."/>
            <person name="Novak B.J."/>
            <person name="Rice E.S."/>
            <person name="O'Connell B."/>
            <person name="Chang D."/>
            <person name="Weber S."/>
            <person name="Shapiro B."/>
        </authorList>
    </citation>
    <scope>NUCLEOTIDE SEQUENCE [LARGE SCALE GENOMIC DNA]</scope>
    <source>
        <strain evidence="1">BTP2013</strain>
        <tissue evidence="1">Blood</tissue>
    </source>
</reference>
<accession>A0A1V4KJK9</accession>